<dbReference type="UniPathway" id="UPA00143"/>
<dbReference type="Gene3D" id="2.40.30.180">
    <property type="entry name" value="Ubiquitin-activating enzyme E1, FCCH domain"/>
    <property type="match status" value="1"/>
</dbReference>
<dbReference type="Pfam" id="PF10585">
    <property type="entry name" value="UBA_E1_SCCH"/>
    <property type="match status" value="1"/>
</dbReference>
<evidence type="ECO:0000256" key="4">
    <source>
        <dbReference type="ARBA" id="ARBA00022741"/>
    </source>
</evidence>
<dbReference type="EMBL" id="HE573024">
    <property type="protein sequence ID" value="CCC49608.1"/>
    <property type="molecule type" value="Genomic_DNA"/>
</dbReference>
<dbReference type="InterPro" id="IPR042302">
    <property type="entry name" value="E1_FCCH_sf"/>
</dbReference>
<proteinExistence type="inferred from homology"/>
<dbReference type="GO" id="GO:0019948">
    <property type="term" value="F:SUMO activating enzyme activity"/>
    <property type="evidence" value="ECO:0007669"/>
    <property type="project" value="TreeGrafter"/>
</dbReference>
<evidence type="ECO:0000256" key="5">
    <source>
        <dbReference type="ARBA" id="ARBA00022786"/>
    </source>
</evidence>
<feature type="active site" description="Glycyl thioester intermediate" evidence="7">
    <location>
        <position position="598"/>
    </location>
</feature>
<name>G0U0K9_TRYVY</name>
<dbReference type="Pfam" id="PF09358">
    <property type="entry name" value="E1_UFD"/>
    <property type="match status" value="1"/>
</dbReference>
<dbReference type="VEuPathDB" id="TriTrypDB:TvY486_0802170"/>
<evidence type="ECO:0000259" key="9">
    <source>
        <dbReference type="SMART" id="SM00985"/>
    </source>
</evidence>
<feature type="domain" description="Ubiquitin-activating enzyme E1 C-terminal" evidence="9">
    <location>
        <begin position="912"/>
        <end position="1039"/>
    </location>
</feature>
<dbReference type="EC" id="6.3.2.19" evidence="10"/>
<dbReference type="PANTHER" id="PTHR10953:SF4">
    <property type="entry name" value="UBIQUITIN-ACTIVATING ENZYME E1 C-TERMINAL DOMAIN-CONTAINING PROTEIN"/>
    <property type="match status" value="1"/>
</dbReference>
<dbReference type="FunFam" id="3.50.50.80:FF:000002">
    <property type="entry name" value="SUMO-activating enzyme subunit 2"/>
    <property type="match status" value="1"/>
</dbReference>
<dbReference type="GO" id="GO:0005737">
    <property type="term" value="C:cytoplasm"/>
    <property type="evidence" value="ECO:0007669"/>
    <property type="project" value="TreeGrafter"/>
</dbReference>
<dbReference type="InterPro" id="IPR018075">
    <property type="entry name" value="UBQ-activ_enz_E1"/>
</dbReference>
<evidence type="ECO:0000313" key="10">
    <source>
        <dbReference type="EMBL" id="CCC49608.1"/>
    </source>
</evidence>
<dbReference type="InterPro" id="IPR035985">
    <property type="entry name" value="Ubiquitin-activating_enz"/>
</dbReference>
<dbReference type="PANTHER" id="PTHR10953">
    <property type="entry name" value="UBIQUITIN-ACTIVATING ENZYME E1"/>
    <property type="match status" value="1"/>
</dbReference>
<evidence type="ECO:0000256" key="6">
    <source>
        <dbReference type="ARBA" id="ARBA00022840"/>
    </source>
</evidence>
<dbReference type="GO" id="GO:0016925">
    <property type="term" value="P:protein sumoylation"/>
    <property type="evidence" value="ECO:0007669"/>
    <property type="project" value="TreeGrafter"/>
</dbReference>
<dbReference type="InterPro" id="IPR045886">
    <property type="entry name" value="ThiF/MoeB/HesA"/>
</dbReference>
<dbReference type="FunFam" id="1.10.10.2660:FF:000005">
    <property type="entry name" value="Ubiquitin-activating enzyme E1, putative"/>
    <property type="match status" value="1"/>
</dbReference>
<dbReference type="SMART" id="SM00985">
    <property type="entry name" value="UBA_e1_C"/>
    <property type="match status" value="1"/>
</dbReference>
<evidence type="ECO:0000256" key="8">
    <source>
        <dbReference type="RuleBase" id="RU000519"/>
    </source>
</evidence>
<dbReference type="GO" id="GO:0031510">
    <property type="term" value="C:SUMO activating enzyme complex"/>
    <property type="evidence" value="ECO:0007669"/>
    <property type="project" value="TreeGrafter"/>
</dbReference>
<sequence>MSSEEQKRQLYNRQEYAVGAETQAKYGNTDVLVVGACGLGAEIVKNLTLTGVRSIKVMDSTPVTLPELGTNFFLTESDVGKPRAHLVAERAQELNRFVTVTAVVDPLHEVIPTVHVVVFVNQRTTTLVAENALARKHNVKFVACEGRGIAGCVFVDAGPSFTVVDPDGEETVSCVVTSITRDGVVAMHEDKRHDCEVGSRIFLTGLASPSELNSTLCSQASGASSTSSLKLFEVSEVISPFVLRLKDFDTIVGSKPLNIGYAAYLHTTKQQRLMGFRDLEQSVANPEFSITFDSEKKTSAPATLHAVFRALHNCPKNPSTAVEVDRLIQEAQMHFHSTKDSNGCDSFDTEVARDVLSVIHGRLNPVACFIGGVASQEVLKVCSGKFTPLHQWLYYDARELLEARGDVSEEDRQPQAGGGSRYDEQIAILGKDFQTFLSQQQVFIVGAGALGCELAKNVACMGFGGLSITDMDTIEMSNLSRQFLFRNHHIGQHKSAVAAQAARAINNQMQVRGLIEKVAGETEHIFNEHFWETHSVVLNALDNLESRKYVDSRCIFFRRPLFDSGTLGTKCNVQCVVPYCTESYSSSHDPPEKSIPLCTLKNFPNAIEHTIQWARENFESVFNSLPTDVNAYLGDPTAFSANLERNPGTKATVLRSVHTALSQWPTDAADCVRIARRLHHDYFNVSFKQLLHNLPLDKRNEHGELFWSGAKKPPSPQEFSSDSELHVSFVYHCAQLVARTYGLPPITLSAAEVAEVARLTDVQEFVPCEFRLATSEADKEESAAQAACELSLQDLPPVTQFGSRRMFPQEFEKDDPSNSHMDYITYCSNIRATAYNIPPADLHHTKRIAGKIIPAMVTTTSLVTGLVGVETLKYLLLHRQRERVQGITMRSGGIAVAHPLSVEARRKYLGIFRNAFVNVALPFATFSDPLPDPARIYELPDGSSVSWGIWDRIEVNEGRDVTVEELVALIEQRYQLEVFIIALPSGKMLYSQFGNVKDRKKPVSLVAQQREGGSTSENRCLCLIVTGSIGVVDVDVPLVHYRF</sequence>
<dbReference type="GO" id="GO:0004839">
    <property type="term" value="F:ubiquitin activating enzyme activity"/>
    <property type="evidence" value="ECO:0007669"/>
    <property type="project" value="UniProtKB-EC"/>
</dbReference>
<gene>
    <name evidence="10" type="ORF">TVY486_0802170</name>
</gene>
<dbReference type="PRINTS" id="PR01849">
    <property type="entry name" value="UBIQUITINACT"/>
</dbReference>
<dbReference type="NCBIfam" id="TIGR01408">
    <property type="entry name" value="Ube1"/>
    <property type="match status" value="1"/>
</dbReference>
<evidence type="ECO:0000256" key="2">
    <source>
        <dbReference type="ARBA" id="ARBA00005673"/>
    </source>
</evidence>
<protein>
    <submittedName>
        <fullName evidence="10">Putative ubiquitin-activating enzyme e1</fullName>
        <ecNumber evidence="10">6.3.2.19</ecNumber>
    </submittedName>
</protein>
<keyword evidence="4 8" id="KW-0547">Nucleotide-binding</keyword>
<dbReference type="InterPro" id="IPR000594">
    <property type="entry name" value="ThiF_NAD_FAD-bd"/>
</dbReference>
<dbReference type="InterPro" id="IPR042449">
    <property type="entry name" value="Ub-E1_IAD_1"/>
</dbReference>
<evidence type="ECO:0000256" key="3">
    <source>
        <dbReference type="ARBA" id="ARBA00022598"/>
    </source>
</evidence>
<keyword evidence="3 8" id="KW-0436">Ligase</keyword>
<evidence type="ECO:0000256" key="1">
    <source>
        <dbReference type="ARBA" id="ARBA00004906"/>
    </source>
</evidence>
<evidence type="ECO:0000256" key="7">
    <source>
        <dbReference type="PROSITE-ProRule" id="PRU10132"/>
    </source>
</evidence>
<keyword evidence="5 8" id="KW-0833">Ubl conjugation pathway</keyword>
<keyword evidence="6 8" id="KW-0067">ATP-binding</keyword>
<dbReference type="InterPro" id="IPR018965">
    <property type="entry name" value="Ub-activating_enz_E1_C"/>
</dbReference>
<dbReference type="GO" id="GO:0005524">
    <property type="term" value="F:ATP binding"/>
    <property type="evidence" value="ECO:0007669"/>
    <property type="project" value="UniProtKB-KW"/>
</dbReference>
<dbReference type="Gene3D" id="3.40.50.12550">
    <property type="entry name" value="Ubiquitin-activating enzyme E1, inactive adenylation domain, subdomain 2"/>
    <property type="match status" value="1"/>
</dbReference>
<dbReference type="Gene3D" id="3.50.50.80">
    <property type="entry name" value="Ubiquitin-activating enzyme E1, inactive adenylation domain, subdomain 1"/>
    <property type="match status" value="1"/>
</dbReference>
<dbReference type="Gene3D" id="3.40.50.720">
    <property type="entry name" value="NAD(P)-binding Rossmann-like Domain"/>
    <property type="match status" value="1"/>
</dbReference>
<dbReference type="SUPFAM" id="SSF69572">
    <property type="entry name" value="Activating enzymes of the ubiquitin-like proteins"/>
    <property type="match status" value="2"/>
</dbReference>
<dbReference type="InterPro" id="IPR000011">
    <property type="entry name" value="UBQ/SUMO-activ_enz_E1-like"/>
</dbReference>
<dbReference type="AlphaFoldDB" id="G0U0K9"/>
<dbReference type="Gene3D" id="1.10.10.2660">
    <property type="entry name" value="Ubiquitin-activating enzyme E1, SCCH domain"/>
    <property type="match status" value="1"/>
</dbReference>
<reference evidence="10" key="1">
    <citation type="journal article" date="2012" name="Proc. Natl. Acad. Sci. U.S.A.">
        <title>Antigenic diversity is generated by distinct evolutionary mechanisms in African trypanosome species.</title>
        <authorList>
            <person name="Jackson A.P."/>
            <person name="Berry A."/>
            <person name="Aslett M."/>
            <person name="Allison H.C."/>
            <person name="Burton P."/>
            <person name="Vavrova-Anderson J."/>
            <person name="Brown R."/>
            <person name="Browne H."/>
            <person name="Corton N."/>
            <person name="Hauser H."/>
            <person name="Gamble J."/>
            <person name="Gilderthorp R."/>
            <person name="Marcello L."/>
            <person name="McQuillan J."/>
            <person name="Otto T.D."/>
            <person name="Quail M.A."/>
            <person name="Sanders M.J."/>
            <person name="van Tonder A."/>
            <person name="Ginger M.L."/>
            <person name="Field M.C."/>
            <person name="Barry J.D."/>
            <person name="Hertz-Fowler C."/>
            <person name="Berriman M."/>
        </authorList>
    </citation>
    <scope>NUCLEOTIDE SEQUENCE</scope>
    <source>
        <strain evidence="10">Y486</strain>
    </source>
</reference>
<comment type="similarity">
    <text evidence="2 8">Belongs to the ubiquitin-activating E1 family.</text>
</comment>
<dbReference type="InterPro" id="IPR033127">
    <property type="entry name" value="UBQ-activ_enz_E1_Cys_AS"/>
</dbReference>
<dbReference type="InterPro" id="IPR042063">
    <property type="entry name" value="Ubi_acti_E1_SCCH"/>
</dbReference>
<accession>G0U0K9</accession>
<organism evidence="10">
    <name type="scientific">Trypanosoma vivax (strain Y486)</name>
    <dbReference type="NCBI Taxonomy" id="1055687"/>
    <lineage>
        <taxon>Eukaryota</taxon>
        <taxon>Discoba</taxon>
        <taxon>Euglenozoa</taxon>
        <taxon>Kinetoplastea</taxon>
        <taxon>Metakinetoplastina</taxon>
        <taxon>Trypanosomatida</taxon>
        <taxon>Trypanosomatidae</taxon>
        <taxon>Trypanosoma</taxon>
        <taxon>Duttonella</taxon>
    </lineage>
</organism>
<dbReference type="PROSITE" id="PS00865">
    <property type="entry name" value="UBIQUITIN_ACTIVAT_2"/>
    <property type="match status" value="1"/>
</dbReference>
<dbReference type="InterPro" id="IPR019572">
    <property type="entry name" value="UBA_E1_SCCH"/>
</dbReference>
<dbReference type="Pfam" id="PF00899">
    <property type="entry name" value="ThiF"/>
    <property type="match status" value="2"/>
</dbReference>
<comment type="pathway">
    <text evidence="1">Protein modification; protein ubiquitination.</text>
</comment>